<accession>K0X1B9</accession>
<dbReference type="Gene3D" id="2.60.120.10">
    <property type="entry name" value="Jelly Rolls"/>
    <property type="match status" value="1"/>
</dbReference>
<dbReference type="EMBL" id="ADLE01000007">
    <property type="protein sequence ID" value="EJZ65153.1"/>
    <property type="molecule type" value="Genomic_DNA"/>
</dbReference>
<dbReference type="InterPro" id="IPR014710">
    <property type="entry name" value="RmlC-like_jellyroll"/>
</dbReference>
<comment type="caution">
    <text evidence="3">The sequence shown here is derived from an EMBL/GenBank/DDBJ whole genome shotgun (WGS) entry which is preliminary data.</text>
</comment>
<dbReference type="Pfam" id="PF07883">
    <property type="entry name" value="Cupin_2"/>
    <property type="match status" value="1"/>
</dbReference>
<dbReference type="InterPro" id="IPR051610">
    <property type="entry name" value="GPI/OXD"/>
</dbReference>
<dbReference type="GO" id="GO:0046872">
    <property type="term" value="F:metal ion binding"/>
    <property type="evidence" value="ECO:0007669"/>
    <property type="project" value="UniProtKB-KW"/>
</dbReference>
<gene>
    <name evidence="3" type="ORF">HMPREF9448_00883</name>
</gene>
<evidence type="ECO:0000313" key="4">
    <source>
        <dbReference type="Proteomes" id="UP000006044"/>
    </source>
</evidence>
<dbReference type="HOGENOM" id="CLU_118568_1_0_10"/>
<sequence>MDKITKINSGEKFTHTSVGKLAEFNGKQFLKDTVGTTGCEISFGTIEPGQAAPFFHSHKQNEEIYIILSGAGDFQVNDTAFPIAEGSIVRVATACNRSIRCTSTEKMLYICIQAKEGSLEQCTMEDGEITQQKTKW</sequence>
<keyword evidence="4" id="KW-1185">Reference proteome</keyword>
<dbReference type="PANTHER" id="PTHR35848:SF6">
    <property type="entry name" value="CUPIN TYPE-2 DOMAIN-CONTAINING PROTEIN"/>
    <property type="match status" value="1"/>
</dbReference>
<dbReference type="PATRIC" id="fig|742726.3.peg.946"/>
<evidence type="ECO:0000259" key="2">
    <source>
        <dbReference type="Pfam" id="PF07883"/>
    </source>
</evidence>
<dbReference type="OrthoDB" id="9804028at2"/>
<protein>
    <recommendedName>
        <fullName evidence="2">Cupin type-2 domain-containing protein</fullName>
    </recommendedName>
</protein>
<proteinExistence type="predicted"/>
<reference evidence="3 4" key="1">
    <citation type="submission" date="2012-08" db="EMBL/GenBank/DDBJ databases">
        <title>The Genome Sequence of Barnesiella intestinihominis YIT 11860.</title>
        <authorList>
            <consortium name="The Broad Institute Genome Sequencing Platform"/>
            <person name="Earl A."/>
            <person name="Ward D."/>
            <person name="Feldgarden M."/>
            <person name="Gevers D."/>
            <person name="Morotomi M."/>
            <person name="Walker B."/>
            <person name="Young S.K."/>
            <person name="Zeng Q."/>
            <person name="Gargeya S."/>
            <person name="Fitzgerald M."/>
            <person name="Haas B."/>
            <person name="Abouelleil A."/>
            <person name="Alvarado L."/>
            <person name="Arachchi H.M."/>
            <person name="Berlin A.M."/>
            <person name="Chapman S.B."/>
            <person name="Goldberg J."/>
            <person name="Griggs A."/>
            <person name="Gujja S."/>
            <person name="Hansen M."/>
            <person name="Howarth C."/>
            <person name="Imamovic A."/>
            <person name="Larimer J."/>
            <person name="McCowen C."/>
            <person name="Montmayeur A."/>
            <person name="Murphy C."/>
            <person name="Neiman D."/>
            <person name="Pearson M."/>
            <person name="Priest M."/>
            <person name="Roberts A."/>
            <person name="Saif S."/>
            <person name="Shea T."/>
            <person name="Sisk P."/>
            <person name="Sykes S."/>
            <person name="Wortman J."/>
            <person name="Nusbaum C."/>
            <person name="Birren B."/>
        </authorList>
    </citation>
    <scope>NUCLEOTIDE SEQUENCE [LARGE SCALE GENOMIC DNA]</scope>
    <source>
        <strain evidence="3 4">YIT 11860</strain>
    </source>
</reference>
<keyword evidence="1" id="KW-0479">Metal-binding</keyword>
<dbReference type="InterPro" id="IPR011051">
    <property type="entry name" value="RmlC_Cupin_sf"/>
</dbReference>
<name>K0X1B9_9BACT</name>
<dbReference type="Proteomes" id="UP000006044">
    <property type="component" value="Unassembled WGS sequence"/>
</dbReference>
<dbReference type="STRING" id="742726.HMPREF9448_00883"/>
<evidence type="ECO:0000313" key="3">
    <source>
        <dbReference type="EMBL" id="EJZ65153.1"/>
    </source>
</evidence>
<feature type="domain" description="Cupin type-2" evidence="2">
    <location>
        <begin position="45"/>
        <end position="112"/>
    </location>
</feature>
<dbReference type="PANTHER" id="PTHR35848">
    <property type="entry name" value="OXALATE-BINDING PROTEIN"/>
    <property type="match status" value="1"/>
</dbReference>
<dbReference type="GeneID" id="77848192"/>
<dbReference type="SUPFAM" id="SSF51182">
    <property type="entry name" value="RmlC-like cupins"/>
    <property type="match status" value="1"/>
</dbReference>
<dbReference type="CDD" id="cd06985">
    <property type="entry name" value="cupin_BF4112"/>
    <property type="match status" value="1"/>
</dbReference>
<organism evidence="3 4">
    <name type="scientific">Barnesiella intestinihominis YIT 11860</name>
    <dbReference type="NCBI Taxonomy" id="742726"/>
    <lineage>
        <taxon>Bacteria</taxon>
        <taxon>Pseudomonadati</taxon>
        <taxon>Bacteroidota</taxon>
        <taxon>Bacteroidia</taxon>
        <taxon>Bacteroidales</taxon>
        <taxon>Barnesiellaceae</taxon>
        <taxon>Barnesiella</taxon>
    </lineage>
</organism>
<dbReference type="InterPro" id="IPR013096">
    <property type="entry name" value="Cupin_2"/>
</dbReference>
<dbReference type="RefSeq" id="WP_008861377.1">
    <property type="nucleotide sequence ID" value="NZ_CAXSYG010000007.1"/>
</dbReference>
<dbReference type="AlphaFoldDB" id="K0X1B9"/>
<dbReference type="eggNOG" id="COG0662">
    <property type="taxonomic scope" value="Bacteria"/>
</dbReference>
<evidence type="ECO:0000256" key="1">
    <source>
        <dbReference type="ARBA" id="ARBA00022723"/>
    </source>
</evidence>